<feature type="domain" description="Diacylglycerol glucosyltransferase N-terminal" evidence="4">
    <location>
        <begin position="16"/>
        <end position="186"/>
    </location>
</feature>
<sequence length="389" mass="40374">MRQRFLLLSASMGAGHDAVAGELAARLRARGHLVRTEDVLALLPSGVGAALRAAYRGTVRRVPALYGAVYRGFLDPEPERGTRGESVARPGSAPLALLAERPLMEAVGKWQPDGVVSTFHLSAQVTGRLRKRGVLRVPSVVSVIDFGVHRGWLHPGNDAHLCVTGAAARTAGAVTGRHAEATGPVVPAAFLRVGDGGAPGETGPAGEGQAWRGELGLLAPGRRVVLVSAGAWGVGSELLSTVRQLADGADVLPVLPVLLCGRDERLRRRAARLPGVLALGWVADMAELMSAADALIDNAAGQTAAQALAAGLPVIGHRPLPGHGAQGVRAMADAGVSELVGDRGDLTAALRRVLEPGPVREERIARGRSLFRTDAAQRITELALAGVRT</sequence>
<gene>
    <name evidence="5" type="ORF">ACFPA8_22525</name>
</gene>
<dbReference type="RefSeq" id="WP_386451244.1">
    <property type="nucleotide sequence ID" value="NZ_JBHSFH010000013.1"/>
</dbReference>
<evidence type="ECO:0000256" key="3">
    <source>
        <dbReference type="ARBA" id="ARBA00022679"/>
    </source>
</evidence>
<name>A0ABV9AB43_9ACTN</name>
<dbReference type="Proteomes" id="UP001595997">
    <property type="component" value="Unassembled WGS sequence"/>
</dbReference>
<evidence type="ECO:0000313" key="5">
    <source>
        <dbReference type="EMBL" id="MFC4496909.1"/>
    </source>
</evidence>
<proteinExistence type="inferred from homology"/>
<dbReference type="InterPro" id="IPR050519">
    <property type="entry name" value="Glycosyltransf_28_UgtP"/>
</dbReference>
<keyword evidence="2" id="KW-0328">Glycosyltransferase</keyword>
<dbReference type="PANTHER" id="PTHR43025:SF3">
    <property type="entry name" value="MONOGALACTOSYLDIACYLGLYCEROL SYNTHASE 1, CHLOROPLASTIC"/>
    <property type="match status" value="1"/>
</dbReference>
<evidence type="ECO:0000256" key="2">
    <source>
        <dbReference type="ARBA" id="ARBA00022676"/>
    </source>
</evidence>
<keyword evidence="6" id="KW-1185">Reference proteome</keyword>
<comment type="similarity">
    <text evidence="1">Belongs to the glycosyltransferase 28 family.</text>
</comment>
<evidence type="ECO:0000256" key="1">
    <source>
        <dbReference type="ARBA" id="ARBA00006962"/>
    </source>
</evidence>
<dbReference type="Pfam" id="PF06925">
    <property type="entry name" value="MGDG_synth"/>
    <property type="match status" value="1"/>
</dbReference>
<organism evidence="5 6">
    <name type="scientific">Streptomyces ovatisporus</name>
    <dbReference type="NCBI Taxonomy" id="1128682"/>
    <lineage>
        <taxon>Bacteria</taxon>
        <taxon>Bacillati</taxon>
        <taxon>Actinomycetota</taxon>
        <taxon>Actinomycetes</taxon>
        <taxon>Kitasatosporales</taxon>
        <taxon>Streptomycetaceae</taxon>
        <taxon>Streptomyces</taxon>
    </lineage>
</organism>
<protein>
    <submittedName>
        <fullName evidence="5">Galactosyldiacylglycerol synthase</fullName>
    </submittedName>
</protein>
<reference evidence="6" key="1">
    <citation type="journal article" date="2019" name="Int. J. Syst. Evol. Microbiol.">
        <title>The Global Catalogue of Microorganisms (GCM) 10K type strain sequencing project: providing services to taxonomists for standard genome sequencing and annotation.</title>
        <authorList>
            <consortium name="The Broad Institute Genomics Platform"/>
            <consortium name="The Broad Institute Genome Sequencing Center for Infectious Disease"/>
            <person name="Wu L."/>
            <person name="Ma J."/>
        </authorList>
    </citation>
    <scope>NUCLEOTIDE SEQUENCE [LARGE SCALE GENOMIC DNA]</scope>
    <source>
        <strain evidence="6">CGMCC 4.7357</strain>
    </source>
</reference>
<keyword evidence="3" id="KW-0808">Transferase</keyword>
<comment type="caution">
    <text evidence="5">The sequence shown here is derived from an EMBL/GenBank/DDBJ whole genome shotgun (WGS) entry which is preliminary data.</text>
</comment>
<dbReference type="SUPFAM" id="SSF53756">
    <property type="entry name" value="UDP-Glycosyltransferase/glycogen phosphorylase"/>
    <property type="match status" value="1"/>
</dbReference>
<dbReference type="InterPro" id="IPR009695">
    <property type="entry name" value="Diacylglyc_glucosyltr_N"/>
</dbReference>
<dbReference type="EMBL" id="JBHSFH010000013">
    <property type="protein sequence ID" value="MFC4496909.1"/>
    <property type="molecule type" value="Genomic_DNA"/>
</dbReference>
<dbReference type="Gene3D" id="3.40.50.2000">
    <property type="entry name" value="Glycogen Phosphorylase B"/>
    <property type="match status" value="1"/>
</dbReference>
<evidence type="ECO:0000259" key="4">
    <source>
        <dbReference type="Pfam" id="PF06925"/>
    </source>
</evidence>
<dbReference type="PANTHER" id="PTHR43025">
    <property type="entry name" value="MONOGALACTOSYLDIACYLGLYCEROL SYNTHASE"/>
    <property type="match status" value="1"/>
</dbReference>
<accession>A0ABV9AB43</accession>
<evidence type="ECO:0000313" key="6">
    <source>
        <dbReference type="Proteomes" id="UP001595997"/>
    </source>
</evidence>